<reference evidence="1 2" key="1">
    <citation type="journal article" date="2017" name="Infect. Immun.">
        <title>Characterization of the Pathogenicity of Streptococcus intermedius TYG1620 Isolated from a Human Brain Abscess Based on the Complete Genome Sequence with Transcriptome Analysis and Transposon Mutagenesis in a Murine Subcutaneous Abscess Model.</title>
        <authorList>
            <person name="Hasegawa N."/>
            <person name="Sekizuka T."/>
            <person name="Sugi Y."/>
            <person name="Kawakami N."/>
            <person name="Ogasawara Y."/>
            <person name="Kato K."/>
            <person name="Yamashita A."/>
            <person name="Takeuchi F."/>
            <person name="Kuroda M."/>
        </authorList>
    </citation>
    <scope>NUCLEOTIDE SEQUENCE [LARGE SCALE GENOMIC DNA]</scope>
    <source>
        <strain evidence="1 2">TYG1620</strain>
    </source>
</reference>
<dbReference type="Proteomes" id="UP000217792">
    <property type="component" value="Chromosome"/>
</dbReference>
<accession>A0AAD1C8M0</accession>
<evidence type="ECO:0000313" key="2">
    <source>
        <dbReference type="Proteomes" id="UP000217792"/>
    </source>
</evidence>
<protein>
    <submittedName>
        <fullName evidence="1">Uncharacterized protein</fullName>
    </submittedName>
</protein>
<dbReference type="EMBL" id="AP014880">
    <property type="protein sequence ID" value="BAW16986.1"/>
    <property type="molecule type" value="Genomic_DNA"/>
</dbReference>
<dbReference type="AlphaFoldDB" id="A0AAD1C8M0"/>
<organism evidence="1 2">
    <name type="scientific">Streptococcus intermedius</name>
    <dbReference type="NCBI Taxonomy" id="1338"/>
    <lineage>
        <taxon>Bacteria</taxon>
        <taxon>Bacillati</taxon>
        <taxon>Bacillota</taxon>
        <taxon>Bacilli</taxon>
        <taxon>Lactobacillales</taxon>
        <taxon>Streptococcaceae</taxon>
        <taxon>Streptococcus</taxon>
        <taxon>Streptococcus anginosus group</taxon>
    </lineage>
</organism>
<name>A0AAD1C8M0_STRIT</name>
<sequence length="48" mass="5576">MKKQNLNGSIPFHAEIAKILKFKLNKLNPDFNLFILDIVLGKDLRRLP</sequence>
<proteinExistence type="predicted"/>
<gene>
    <name evidence="1" type="ORF">SITYG_10050</name>
</gene>
<evidence type="ECO:0000313" key="1">
    <source>
        <dbReference type="EMBL" id="BAW16986.1"/>
    </source>
</evidence>